<evidence type="ECO:0000313" key="3">
    <source>
        <dbReference type="EMBL" id="CUU53530.1"/>
    </source>
</evidence>
<sequence>MVKLVAHGEVLARFGHALSDPTRARLLLVLRKGPSYPTELAEILSVSRTNLSNHLACLRGCGLVVAVSEGRRLRYELADSALAHALDDLLSVVLAVDPDHAHDDHAHDDHAHDDPLDAPAPHHAELSTAEFSPAVVAVAGAEPGRGDRPDR</sequence>
<feature type="domain" description="HTH arsR-type" evidence="2">
    <location>
        <begin position="4"/>
        <end position="97"/>
    </location>
</feature>
<gene>
    <name evidence="3" type="ORF">Ga0074812_10128</name>
</gene>
<dbReference type="SUPFAM" id="SSF46785">
    <property type="entry name" value="Winged helix' DNA-binding domain"/>
    <property type="match status" value="1"/>
</dbReference>
<accession>A0A0S4QG17</accession>
<dbReference type="NCBIfam" id="NF033788">
    <property type="entry name" value="HTH_metalloreg"/>
    <property type="match status" value="1"/>
</dbReference>
<dbReference type="RefSeq" id="WP_091270296.1">
    <property type="nucleotide sequence ID" value="NZ_FAOZ01000001.1"/>
</dbReference>
<dbReference type="PROSITE" id="PS50987">
    <property type="entry name" value="HTH_ARSR_2"/>
    <property type="match status" value="1"/>
</dbReference>
<dbReference type="Proteomes" id="UP000198802">
    <property type="component" value="Unassembled WGS sequence"/>
</dbReference>
<dbReference type="Pfam" id="PF01022">
    <property type="entry name" value="HTH_5"/>
    <property type="match status" value="1"/>
</dbReference>
<dbReference type="GO" id="GO:0046686">
    <property type="term" value="P:response to cadmium ion"/>
    <property type="evidence" value="ECO:0007669"/>
    <property type="project" value="TreeGrafter"/>
</dbReference>
<protein>
    <submittedName>
        <fullName evidence="3">DNA-binding transcriptional regulator, ArsR family</fullName>
    </submittedName>
</protein>
<evidence type="ECO:0000256" key="1">
    <source>
        <dbReference type="SAM" id="MobiDB-lite"/>
    </source>
</evidence>
<keyword evidence="4" id="KW-1185">Reference proteome</keyword>
<proteinExistence type="predicted"/>
<dbReference type="PANTHER" id="PTHR39168:SF2">
    <property type="entry name" value="HTH-TYPE TRANSCRIPTIONAL REGULATOR CMTR"/>
    <property type="match status" value="1"/>
</dbReference>
<dbReference type="GO" id="GO:0032791">
    <property type="term" value="F:lead ion binding"/>
    <property type="evidence" value="ECO:0007669"/>
    <property type="project" value="TreeGrafter"/>
</dbReference>
<dbReference type="GO" id="GO:0010288">
    <property type="term" value="P:response to lead ion"/>
    <property type="evidence" value="ECO:0007669"/>
    <property type="project" value="TreeGrafter"/>
</dbReference>
<dbReference type="AlphaFoldDB" id="A0A0S4QG17"/>
<dbReference type="InterPro" id="IPR001845">
    <property type="entry name" value="HTH_ArsR_DNA-bd_dom"/>
</dbReference>
<evidence type="ECO:0000313" key="4">
    <source>
        <dbReference type="Proteomes" id="UP000198802"/>
    </source>
</evidence>
<dbReference type="PRINTS" id="PR00778">
    <property type="entry name" value="HTHARSR"/>
</dbReference>
<dbReference type="InterPro" id="IPR052543">
    <property type="entry name" value="HTH_Metal-responsive_Reg"/>
</dbReference>
<name>A0A0S4QG17_9ACTN</name>
<evidence type="ECO:0000259" key="2">
    <source>
        <dbReference type="PROSITE" id="PS50987"/>
    </source>
</evidence>
<dbReference type="SMART" id="SM00418">
    <property type="entry name" value="HTH_ARSR"/>
    <property type="match status" value="1"/>
</dbReference>
<feature type="region of interest" description="Disordered" evidence="1">
    <location>
        <begin position="101"/>
        <end position="131"/>
    </location>
</feature>
<dbReference type="GO" id="GO:0003677">
    <property type="term" value="F:DNA binding"/>
    <property type="evidence" value="ECO:0007669"/>
    <property type="project" value="UniProtKB-KW"/>
</dbReference>
<reference evidence="4" key="1">
    <citation type="submission" date="2015-11" db="EMBL/GenBank/DDBJ databases">
        <authorList>
            <person name="Varghese N."/>
        </authorList>
    </citation>
    <scope>NUCLEOTIDE SEQUENCE [LARGE SCALE GENOMIC DNA]</scope>
    <source>
        <strain evidence="4">DSM 45899</strain>
    </source>
</reference>
<keyword evidence="3" id="KW-0238">DNA-binding</keyword>
<organism evidence="3 4">
    <name type="scientific">Parafrankia irregularis</name>
    <dbReference type="NCBI Taxonomy" id="795642"/>
    <lineage>
        <taxon>Bacteria</taxon>
        <taxon>Bacillati</taxon>
        <taxon>Actinomycetota</taxon>
        <taxon>Actinomycetes</taxon>
        <taxon>Frankiales</taxon>
        <taxon>Frankiaceae</taxon>
        <taxon>Parafrankia</taxon>
    </lineage>
</organism>
<dbReference type="InterPro" id="IPR036390">
    <property type="entry name" value="WH_DNA-bd_sf"/>
</dbReference>
<feature type="compositionally biased region" description="Basic and acidic residues" evidence="1">
    <location>
        <begin position="101"/>
        <end position="125"/>
    </location>
</feature>
<dbReference type="InterPro" id="IPR011991">
    <property type="entry name" value="ArsR-like_HTH"/>
</dbReference>
<dbReference type="InterPro" id="IPR036388">
    <property type="entry name" value="WH-like_DNA-bd_sf"/>
</dbReference>
<dbReference type="Gene3D" id="1.10.10.10">
    <property type="entry name" value="Winged helix-like DNA-binding domain superfamily/Winged helix DNA-binding domain"/>
    <property type="match status" value="1"/>
</dbReference>
<dbReference type="GO" id="GO:0003700">
    <property type="term" value="F:DNA-binding transcription factor activity"/>
    <property type="evidence" value="ECO:0007669"/>
    <property type="project" value="InterPro"/>
</dbReference>
<dbReference type="CDD" id="cd00090">
    <property type="entry name" value="HTH_ARSR"/>
    <property type="match status" value="1"/>
</dbReference>
<dbReference type="PANTHER" id="PTHR39168">
    <property type="entry name" value="TRANSCRIPTIONAL REGULATOR-RELATED"/>
    <property type="match status" value="1"/>
</dbReference>
<dbReference type="GO" id="GO:0097063">
    <property type="term" value="F:cadmium ion sensor activity"/>
    <property type="evidence" value="ECO:0007669"/>
    <property type="project" value="TreeGrafter"/>
</dbReference>
<dbReference type="EMBL" id="FAOZ01000001">
    <property type="protein sequence ID" value="CUU53530.1"/>
    <property type="molecule type" value="Genomic_DNA"/>
</dbReference>